<dbReference type="Gene3D" id="2.130.10.10">
    <property type="entry name" value="YVTN repeat-like/Quinoprotein amine dehydrogenase"/>
    <property type="match status" value="2"/>
</dbReference>
<sequence>MSRSRWRQDKEAASDDRKPSRAEDQNSRLIFDLVILVASSQSRLSTSFRPQAKAMSLAYLQQESTPLHPDDIWALSWTATNHLISGCADGHLRIFDAAEPAAPVYDIPSNPLAVTSVSCSRDGKRALASSLDGSVVLVDISEGRILGKVETGREKAASGEQGEDPTVATELELTTKELPAFTSALHPDLKCWAWSGRSSKLGIRPITEDAASNDEELAEDGSGHAAVGRGPLGGEGGVIDTGKGKFTMSLKFSPDGRSLALSTEIGHIVVVDTETQNVVASYQSHAMAVRTVAWSPDSQWLYSGGDDHRIVLHDVRAGSKTGAGGRGEGAVANMQGHQSWVLNVAASPDGKLLGSGSADSTVKLWDVGARSCVSTSSTAGAVWAVEWQPEGAGTLAPGKQFAIAGDERAVTLYRAAGAV</sequence>
<organism evidence="5 6">
    <name type="scientific">Saitozyma podzolica</name>
    <dbReference type="NCBI Taxonomy" id="1890683"/>
    <lineage>
        <taxon>Eukaryota</taxon>
        <taxon>Fungi</taxon>
        <taxon>Dikarya</taxon>
        <taxon>Basidiomycota</taxon>
        <taxon>Agaricomycotina</taxon>
        <taxon>Tremellomycetes</taxon>
        <taxon>Tremellales</taxon>
        <taxon>Trimorphomycetaceae</taxon>
        <taxon>Saitozyma</taxon>
    </lineage>
</organism>
<keyword evidence="6" id="KW-1185">Reference proteome</keyword>
<feature type="region of interest" description="Disordered" evidence="4">
    <location>
        <begin position="1"/>
        <end position="23"/>
    </location>
</feature>
<gene>
    <name evidence="5" type="ORF">EHS25_002021</name>
</gene>
<evidence type="ECO:0000256" key="1">
    <source>
        <dbReference type="ARBA" id="ARBA00022574"/>
    </source>
</evidence>
<dbReference type="InterPro" id="IPR001680">
    <property type="entry name" value="WD40_rpt"/>
</dbReference>
<dbReference type="PANTHER" id="PTHR44090:SF1">
    <property type="entry name" value="SUPERKILLER COMPLEX PROTEIN 8"/>
    <property type="match status" value="1"/>
</dbReference>
<protein>
    <recommendedName>
        <fullName evidence="7">Anaphase-promoting complex subunit 4 WD40 domain-containing protein</fullName>
    </recommendedName>
</protein>
<evidence type="ECO:0000256" key="2">
    <source>
        <dbReference type="ARBA" id="ARBA00022737"/>
    </source>
</evidence>
<dbReference type="PANTHER" id="PTHR44090">
    <property type="entry name" value="WD REPEAT-CONTAINING PROTEIN 61"/>
    <property type="match status" value="1"/>
</dbReference>
<dbReference type="OrthoDB" id="538223at2759"/>
<dbReference type="InterPro" id="IPR036322">
    <property type="entry name" value="WD40_repeat_dom_sf"/>
</dbReference>
<comment type="caution">
    <text evidence="5">The sequence shown here is derived from an EMBL/GenBank/DDBJ whole genome shotgun (WGS) entry which is preliminary data.</text>
</comment>
<evidence type="ECO:0000256" key="3">
    <source>
        <dbReference type="PROSITE-ProRule" id="PRU00221"/>
    </source>
</evidence>
<keyword evidence="2" id="KW-0677">Repeat</keyword>
<evidence type="ECO:0000313" key="6">
    <source>
        <dbReference type="Proteomes" id="UP000279259"/>
    </source>
</evidence>
<proteinExistence type="predicted"/>
<evidence type="ECO:0000313" key="5">
    <source>
        <dbReference type="EMBL" id="RSH89472.1"/>
    </source>
</evidence>
<dbReference type="GO" id="GO:0005634">
    <property type="term" value="C:nucleus"/>
    <property type="evidence" value="ECO:0007669"/>
    <property type="project" value="TreeGrafter"/>
</dbReference>
<evidence type="ECO:0008006" key="7">
    <source>
        <dbReference type="Google" id="ProtNLM"/>
    </source>
</evidence>
<dbReference type="PROSITE" id="PS50082">
    <property type="entry name" value="WD_REPEATS_2"/>
    <property type="match status" value="2"/>
</dbReference>
<dbReference type="SUPFAM" id="SSF50978">
    <property type="entry name" value="WD40 repeat-like"/>
    <property type="match status" value="1"/>
</dbReference>
<feature type="region of interest" description="Disordered" evidence="4">
    <location>
        <begin position="212"/>
        <end position="236"/>
    </location>
</feature>
<dbReference type="GO" id="GO:0032991">
    <property type="term" value="C:protein-containing complex"/>
    <property type="evidence" value="ECO:0007669"/>
    <property type="project" value="UniProtKB-ARBA"/>
</dbReference>
<dbReference type="SMART" id="SM00320">
    <property type="entry name" value="WD40"/>
    <property type="match status" value="5"/>
</dbReference>
<feature type="repeat" description="WD" evidence="3">
    <location>
        <begin position="282"/>
        <end position="323"/>
    </location>
</feature>
<feature type="repeat" description="WD" evidence="3">
    <location>
        <begin position="334"/>
        <end position="375"/>
    </location>
</feature>
<evidence type="ECO:0000256" key="4">
    <source>
        <dbReference type="SAM" id="MobiDB-lite"/>
    </source>
</evidence>
<keyword evidence="1 3" id="KW-0853">WD repeat</keyword>
<dbReference type="InterPro" id="IPR051510">
    <property type="entry name" value="SKI8"/>
</dbReference>
<dbReference type="EMBL" id="RSCD01000013">
    <property type="protein sequence ID" value="RSH89472.1"/>
    <property type="molecule type" value="Genomic_DNA"/>
</dbReference>
<dbReference type="STRING" id="1890683.A0A427YEG3"/>
<dbReference type="InterPro" id="IPR015943">
    <property type="entry name" value="WD40/YVTN_repeat-like_dom_sf"/>
</dbReference>
<dbReference type="PROSITE" id="PS00678">
    <property type="entry name" value="WD_REPEATS_1"/>
    <property type="match status" value="1"/>
</dbReference>
<dbReference type="PROSITE" id="PS50294">
    <property type="entry name" value="WD_REPEATS_REGION"/>
    <property type="match status" value="2"/>
</dbReference>
<dbReference type="Pfam" id="PF00400">
    <property type="entry name" value="WD40"/>
    <property type="match status" value="4"/>
</dbReference>
<dbReference type="AlphaFoldDB" id="A0A427YEG3"/>
<dbReference type="InterPro" id="IPR019775">
    <property type="entry name" value="WD40_repeat_CS"/>
</dbReference>
<name>A0A427YEG3_9TREE</name>
<dbReference type="Proteomes" id="UP000279259">
    <property type="component" value="Unassembled WGS sequence"/>
</dbReference>
<reference evidence="5 6" key="1">
    <citation type="submission" date="2018-11" db="EMBL/GenBank/DDBJ databases">
        <title>Genome sequence of Saitozyma podzolica DSM 27192.</title>
        <authorList>
            <person name="Aliyu H."/>
            <person name="Gorte O."/>
            <person name="Ochsenreither K."/>
        </authorList>
    </citation>
    <scope>NUCLEOTIDE SEQUENCE [LARGE SCALE GENOMIC DNA]</scope>
    <source>
        <strain evidence="5 6">DSM 27192</strain>
    </source>
</reference>
<accession>A0A427YEG3</accession>